<dbReference type="GO" id="GO:0016757">
    <property type="term" value="F:glycosyltransferase activity"/>
    <property type="evidence" value="ECO:0007669"/>
    <property type="project" value="UniProtKB-KW"/>
</dbReference>
<dbReference type="EMBL" id="JACCAC010000001">
    <property type="protein sequence ID" value="NYG55432.1"/>
    <property type="molecule type" value="Genomic_DNA"/>
</dbReference>
<evidence type="ECO:0000256" key="1">
    <source>
        <dbReference type="ARBA" id="ARBA00006739"/>
    </source>
</evidence>
<comment type="caution">
    <text evidence="6">The sequence shown here is derived from an EMBL/GenBank/DDBJ whole genome shotgun (WGS) entry which is preliminary data.</text>
</comment>
<reference evidence="6 7" key="1">
    <citation type="submission" date="2020-07" db="EMBL/GenBank/DDBJ databases">
        <title>Sequencing the genomes of 1000 actinobacteria strains.</title>
        <authorList>
            <person name="Klenk H.-P."/>
        </authorList>
    </citation>
    <scope>NUCLEOTIDE SEQUENCE [LARGE SCALE GENOMIC DNA]</scope>
    <source>
        <strain evidence="6 7">DSM 24552</strain>
    </source>
</reference>
<evidence type="ECO:0000256" key="3">
    <source>
        <dbReference type="ARBA" id="ARBA00022679"/>
    </source>
</evidence>
<accession>A0A7Y9RRU9</accession>
<dbReference type="Proteomes" id="UP000544110">
    <property type="component" value="Unassembled WGS sequence"/>
</dbReference>
<dbReference type="Pfam" id="PF00535">
    <property type="entry name" value="Glycos_transf_2"/>
    <property type="match status" value="1"/>
</dbReference>
<gene>
    <name evidence="6" type="ORF">BJ989_001736</name>
</gene>
<keyword evidence="4" id="KW-1133">Transmembrane helix</keyword>
<evidence type="ECO:0000313" key="7">
    <source>
        <dbReference type="Proteomes" id="UP000544110"/>
    </source>
</evidence>
<keyword evidence="4" id="KW-0812">Transmembrane</keyword>
<evidence type="ECO:0000256" key="4">
    <source>
        <dbReference type="SAM" id="Phobius"/>
    </source>
</evidence>
<keyword evidence="4" id="KW-0472">Membrane</keyword>
<name>A0A7Y9RRU9_9ACTN</name>
<dbReference type="InterPro" id="IPR029044">
    <property type="entry name" value="Nucleotide-diphossugar_trans"/>
</dbReference>
<keyword evidence="2" id="KW-0328">Glycosyltransferase</keyword>
<evidence type="ECO:0000259" key="5">
    <source>
        <dbReference type="Pfam" id="PF00535"/>
    </source>
</evidence>
<proteinExistence type="inferred from homology"/>
<feature type="transmembrane region" description="Helical" evidence="4">
    <location>
        <begin position="406"/>
        <end position="425"/>
    </location>
</feature>
<dbReference type="PANTHER" id="PTHR43630:SF1">
    <property type="entry name" value="POLY-BETA-1,6-N-ACETYL-D-GLUCOSAMINE SYNTHASE"/>
    <property type="match status" value="1"/>
</dbReference>
<comment type="similarity">
    <text evidence="1">Belongs to the glycosyltransferase 2 family.</text>
</comment>
<dbReference type="Gene3D" id="3.90.550.10">
    <property type="entry name" value="Spore Coat Polysaccharide Biosynthesis Protein SpsA, Chain A"/>
    <property type="match status" value="1"/>
</dbReference>
<feature type="transmembrane region" description="Helical" evidence="4">
    <location>
        <begin position="376"/>
        <end position="394"/>
    </location>
</feature>
<dbReference type="PANTHER" id="PTHR43630">
    <property type="entry name" value="POLY-BETA-1,6-N-ACETYL-D-GLUCOSAMINE SYNTHASE"/>
    <property type="match status" value="1"/>
</dbReference>
<dbReference type="RefSeq" id="WP_179517874.1">
    <property type="nucleotide sequence ID" value="NZ_JACCAC010000001.1"/>
</dbReference>
<dbReference type="SUPFAM" id="SSF53448">
    <property type="entry name" value="Nucleotide-diphospho-sugar transferases"/>
    <property type="match status" value="1"/>
</dbReference>
<keyword evidence="3 6" id="KW-0808">Transferase</keyword>
<evidence type="ECO:0000313" key="6">
    <source>
        <dbReference type="EMBL" id="NYG55432.1"/>
    </source>
</evidence>
<evidence type="ECO:0000256" key="2">
    <source>
        <dbReference type="ARBA" id="ARBA00022676"/>
    </source>
</evidence>
<dbReference type="AlphaFoldDB" id="A0A7Y9RRU9"/>
<organism evidence="6 7">
    <name type="scientific">Nocardioides perillae</name>
    <dbReference type="NCBI Taxonomy" id="1119534"/>
    <lineage>
        <taxon>Bacteria</taxon>
        <taxon>Bacillati</taxon>
        <taxon>Actinomycetota</taxon>
        <taxon>Actinomycetes</taxon>
        <taxon>Propionibacteriales</taxon>
        <taxon>Nocardioidaceae</taxon>
        <taxon>Nocardioides</taxon>
    </lineage>
</organism>
<protein>
    <submittedName>
        <fullName evidence="6">Cellulose synthase/poly-beta-1,6-N-acetylglucosamine synthase-like glycosyltransferase</fullName>
    </submittedName>
</protein>
<feature type="domain" description="Glycosyltransferase 2-like" evidence="5">
    <location>
        <begin position="66"/>
        <end position="229"/>
    </location>
</feature>
<dbReference type="CDD" id="cd06423">
    <property type="entry name" value="CESA_like"/>
    <property type="match status" value="1"/>
</dbReference>
<sequence length="488" mass="53960">MTGVVEGFEAVMVALGIAFAVYSVLINSSFLVLTALALVDLSGYRRRLDFAAYDEWFLDPNSRGVSVLMPAYNEAATIVQSVQAMTALRYPDFEVVVVDDGSKDDTVEILVREFDMVEVPLVPGGSIPTKGEVLSTWVSRRGAHNLALVVKGNGGKADALNAGINHSRKELVCMVDADSLLDPSALLNVARPFADDPGRVIAAGGVVRVANGSRVERGRVSNPRMPRRWLARIQVVEYLRAFLVGRAGWSRAGGLLIISGAFGVFRKDVLLEVGGMATDCIGEDAELVVRLHRRLGDEDLEGDVVFVPEPVAWTEVPEDRGVLRKQRRRWHRGLAEIFVRHRGMLFRPRYGVIGTVTMPWFFFFELLAPVVEVLGLVYFALLLVALLLDPFVAYELQTLNVPFASLLLTASILFAIFVTLVALLAEEVSFRRYRGVPDLLRAVLAAVEENFGYRQLNAFWRLGGIVEVLRRSAHDWGDMQRKGFQTGD</sequence>
<keyword evidence="7" id="KW-1185">Reference proteome</keyword>
<feature type="transmembrane region" description="Helical" evidence="4">
    <location>
        <begin position="12"/>
        <end position="39"/>
    </location>
</feature>
<dbReference type="InterPro" id="IPR001173">
    <property type="entry name" value="Glyco_trans_2-like"/>
</dbReference>